<sequence>MDPSIMKLLEEDEDESMHSGADVEAFQAALNRDIGGDASTSQPTDSDSAALVQGKDSNNASSHPMAQWQNASLDENTNFQSRQGLESARLQEQHSHQMELKQRGPVIENQPQQNDSSASDELNHHTLQQKQSQDNRQQGQTQDQTPTQIPQTTGIQVSEKNPVPAHEPERMQNQVGESQYSKIQKMSNQQTIGTEQASNPMNRGKQVPFALLLPALVPHLDKDRAMQLHTLYGKLKKNEIVKDVFVRHMRDIVGDQMLRLAVNKMQSQMGANQFQLQSQASARQQQLRVPSVSAGATQFSDTHSFAQLNQKGSTSSANPAHAPASSLQAQVGSSHPIKENNAQKSRELEHQSGSHGIHASQIPSSTPSTVNQERSSVSVQGLNKQQQQHLHFPQTSFSMYGTNSGNYHPYNGSNATPPGSSLKSHPHDSQMRQITHHQSMGSTQSGGASQPMNMMSVPKFERQNSGNDLGKIQGGSVSHFTNNSTLQQNSVPWQASANKEQSGPLSSMTYVKPEPIDQGTDQQHKLVSSTPQGLSAAQVEQGNTIPGTLKDDAVEKQSPRMGFSASTSIVPSNSVSPSTTQLDPNVPLNSRMPSVTSPAGVSARTPPKKPAVGQKKPLEPPGSSPPLPSKKQKVSGAFSDQSIEQLNDVTAVSGVNLREEEEQLFSGPKEDSRVSEASRRVVQEEEERLILQKTPLQKKLAEIMAKCGLKNMSNDVERCLSLCVEERMRTLLCNLIRLSKQRADAEKTRHRTIITSDIRQQIMLMNRKAREEWEKKQAEAEKLRKLNEPEGDSGVDGDKEKDDGRAKPVKANKEEDDKMRTTAANVAARAAVGGDDMLSKWQLMAEQARQKREGGMDAASGTQTGKDANRKLQSTTGRNMKDGQEAEKRNQALSTASGIARKFGRNQVTVPQTKVARAISVKDVIAVLEREPQMSKSTLVYRLYEKVRSDAVAE</sequence>
<proteinExistence type="predicted"/>
<evidence type="ECO:0000313" key="2">
    <source>
        <dbReference type="Proteomes" id="UP001164539"/>
    </source>
</evidence>
<accession>A0ACC1WRN8</accession>
<gene>
    <name evidence="1" type="ORF">OWV82_024853</name>
</gene>
<protein>
    <submittedName>
        <fullName evidence="1">Transcription initiation factor TFIID subunit 4B</fullName>
    </submittedName>
</protein>
<reference evidence="1 2" key="1">
    <citation type="journal article" date="2023" name="Science">
        <title>Complex scaffold remodeling in plant triterpene biosynthesis.</title>
        <authorList>
            <person name="De La Pena R."/>
            <person name="Hodgson H."/>
            <person name="Liu J.C."/>
            <person name="Stephenson M.J."/>
            <person name="Martin A.C."/>
            <person name="Owen C."/>
            <person name="Harkess A."/>
            <person name="Leebens-Mack J."/>
            <person name="Jimenez L.E."/>
            <person name="Osbourn A."/>
            <person name="Sattely E.S."/>
        </authorList>
    </citation>
    <scope>NUCLEOTIDE SEQUENCE [LARGE SCALE GENOMIC DNA]</scope>
    <source>
        <strain evidence="2">cv. JPN11</strain>
        <tissue evidence="1">Leaf</tissue>
    </source>
</reference>
<comment type="caution">
    <text evidence="1">The sequence shown here is derived from an EMBL/GenBank/DDBJ whole genome shotgun (WGS) entry which is preliminary data.</text>
</comment>
<evidence type="ECO:0000313" key="1">
    <source>
        <dbReference type="EMBL" id="KAJ4701642.1"/>
    </source>
</evidence>
<dbReference type="EMBL" id="CM051407">
    <property type="protein sequence ID" value="KAJ4701642.1"/>
    <property type="molecule type" value="Genomic_DNA"/>
</dbReference>
<dbReference type="Proteomes" id="UP001164539">
    <property type="component" value="Chromosome 14"/>
</dbReference>
<organism evidence="1 2">
    <name type="scientific">Melia azedarach</name>
    <name type="common">Chinaberry tree</name>
    <dbReference type="NCBI Taxonomy" id="155640"/>
    <lineage>
        <taxon>Eukaryota</taxon>
        <taxon>Viridiplantae</taxon>
        <taxon>Streptophyta</taxon>
        <taxon>Embryophyta</taxon>
        <taxon>Tracheophyta</taxon>
        <taxon>Spermatophyta</taxon>
        <taxon>Magnoliopsida</taxon>
        <taxon>eudicotyledons</taxon>
        <taxon>Gunneridae</taxon>
        <taxon>Pentapetalae</taxon>
        <taxon>rosids</taxon>
        <taxon>malvids</taxon>
        <taxon>Sapindales</taxon>
        <taxon>Meliaceae</taxon>
        <taxon>Melia</taxon>
    </lineage>
</organism>
<keyword evidence="2" id="KW-1185">Reference proteome</keyword>
<name>A0ACC1WRN8_MELAZ</name>